<keyword evidence="12" id="KW-0732">Signal</keyword>
<dbReference type="EC" id="1.11.1.7" evidence="4"/>
<keyword evidence="15" id="KW-1185">Reference proteome</keyword>
<keyword evidence="5" id="KW-0575">Peroxidase</keyword>
<keyword evidence="7" id="KW-0479">Metal-binding</keyword>
<feature type="chain" id="PRO_5041967177" description="peroxidase" evidence="12">
    <location>
        <begin position="21"/>
        <end position="144"/>
    </location>
</feature>
<comment type="catalytic activity">
    <reaction evidence="1">
        <text>2 a phenolic donor + H2O2 = 2 a phenolic radical donor + 2 H2O</text>
        <dbReference type="Rhea" id="RHEA:56136"/>
        <dbReference type="ChEBI" id="CHEBI:15377"/>
        <dbReference type="ChEBI" id="CHEBI:16240"/>
        <dbReference type="ChEBI" id="CHEBI:139520"/>
        <dbReference type="ChEBI" id="CHEBI:139521"/>
        <dbReference type="EC" id="1.11.1.7"/>
    </reaction>
</comment>
<dbReference type="GO" id="GO:0046872">
    <property type="term" value="F:metal ion binding"/>
    <property type="evidence" value="ECO:0007669"/>
    <property type="project" value="UniProtKB-KW"/>
</dbReference>
<keyword evidence="9" id="KW-0408">Iron</keyword>
<dbReference type="SUPFAM" id="SSF48113">
    <property type="entry name" value="Heme-dependent peroxidases"/>
    <property type="match status" value="1"/>
</dbReference>
<dbReference type="AlphaFoldDB" id="A0AAF0TIJ6"/>
<evidence type="ECO:0000256" key="3">
    <source>
        <dbReference type="ARBA" id="ARBA00001970"/>
    </source>
</evidence>
<evidence type="ECO:0000313" key="15">
    <source>
        <dbReference type="Proteomes" id="UP001234989"/>
    </source>
</evidence>
<reference evidence="14" key="1">
    <citation type="submission" date="2023-08" db="EMBL/GenBank/DDBJ databases">
        <title>A de novo genome assembly of Solanum verrucosum Schlechtendal, a Mexican diploid species geographically isolated from the other diploid A-genome species in potato relatives.</title>
        <authorList>
            <person name="Hosaka K."/>
        </authorList>
    </citation>
    <scope>NUCLEOTIDE SEQUENCE</scope>
    <source>
        <tissue evidence="14">Young leaves</tissue>
    </source>
</reference>
<organism evidence="14 15">
    <name type="scientific">Solanum verrucosum</name>
    <dbReference type="NCBI Taxonomy" id="315347"/>
    <lineage>
        <taxon>Eukaryota</taxon>
        <taxon>Viridiplantae</taxon>
        <taxon>Streptophyta</taxon>
        <taxon>Embryophyta</taxon>
        <taxon>Tracheophyta</taxon>
        <taxon>Spermatophyta</taxon>
        <taxon>Magnoliopsida</taxon>
        <taxon>eudicotyledons</taxon>
        <taxon>Gunneridae</taxon>
        <taxon>Pentapetalae</taxon>
        <taxon>asterids</taxon>
        <taxon>lamiids</taxon>
        <taxon>Solanales</taxon>
        <taxon>Solanaceae</taxon>
        <taxon>Solanoideae</taxon>
        <taxon>Solaneae</taxon>
        <taxon>Solanum</taxon>
    </lineage>
</organism>
<evidence type="ECO:0000256" key="5">
    <source>
        <dbReference type="ARBA" id="ARBA00022559"/>
    </source>
</evidence>
<dbReference type="InterPro" id="IPR000823">
    <property type="entry name" value="Peroxidase_pln"/>
</dbReference>
<proteinExistence type="inferred from homology"/>
<feature type="binding site" evidence="10">
    <location>
        <position position="107"/>
    </location>
    <ligand>
        <name>substrate</name>
    </ligand>
</feature>
<feature type="domain" description="Plant heme peroxidase family profile" evidence="13">
    <location>
        <begin position="70"/>
        <end position="139"/>
    </location>
</feature>
<evidence type="ECO:0000259" key="13">
    <source>
        <dbReference type="PROSITE" id="PS50873"/>
    </source>
</evidence>
<dbReference type="InterPro" id="IPR010255">
    <property type="entry name" value="Haem_peroxidase_sf"/>
</dbReference>
<dbReference type="Proteomes" id="UP001234989">
    <property type="component" value="Chromosome 2"/>
</dbReference>
<evidence type="ECO:0000256" key="12">
    <source>
        <dbReference type="SAM" id="SignalP"/>
    </source>
</evidence>
<comment type="cofactor">
    <cofactor evidence="3">
        <name>heme b</name>
        <dbReference type="ChEBI" id="CHEBI:60344"/>
    </cofactor>
</comment>
<evidence type="ECO:0000256" key="8">
    <source>
        <dbReference type="ARBA" id="ARBA00023002"/>
    </source>
</evidence>
<evidence type="ECO:0000256" key="4">
    <source>
        <dbReference type="ARBA" id="ARBA00012313"/>
    </source>
</evidence>
<evidence type="ECO:0000256" key="2">
    <source>
        <dbReference type="ARBA" id="ARBA00001913"/>
    </source>
</evidence>
<keyword evidence="8" id="KW-0560">Oxidoreductase</keyword>
<gene>
    <name evidence="14" type="ORF">MTR67_007780</name>
</gene>
<dbReference type="EMBL" id="CP133613">
    <property type="protein sequence ID" value="WMV14395.1"/>
    <property type="molecule type" value="Genomic_DNA"/>
</dbReference>
<protein>
    <recommendedName>
        <fullName evidence="4">peroxidase</fullName>
        <ecNumber evidence="4">1.11.1.7</ecNumber>
    </recommendedName>
</protein>
<dbReference type="Gene3D" id="1.10.420.10">
    <property type="entry name" value="Peroxidase, domain 2"/>
    <property type="match status" value="1"/>
</dbReference>
<evidence type="ECO:0000313" key="14">
    <source>
        <dbReference type="EMBL" id="WMV14395.1"/>
    </source>
</evidence>
<sequence>MTSKALFFGVLLFSALSAFAEEKEDDNPGLVMDYYKRTCPQAEDIIKEQVNLLYNNNRTMHFLGYGMSSMTALLRDGIVALGGPYIPLKTGRRDGRSRADILGQHLPSHNESISVVLERFANIGINTPGAVALLGSQCVLPTVY</sequence>
<dbReference type="GO" id="GO:0020037">
    <property type="term" value="F:heme binding"/>
    <property type="evidence" value="ECO:0007669"/>
    <property type="project" value="InterPro"/>
</dbReference>
<evidence type="ECO:0000256" key="6">
    <source>
        <dbReference type="ARBA" id="ARBA00022617"/>
    </source>
</evidence>
<name>A0AAF0TIJ6_SOLVR</name>
<dbReference type="GO" id="GO:0140825">
    <property type="term" value="F:lactoperoxidase activity"/>
    <property type="evidence" value="ECO:0007669"/>
    <property type="project" value="UniProtKB-EC"/>
</dbReference>
<evidence type="ECO:0000256" key="1">
    <source>
        <dbReference type="ARBA" id="ARBA00000189"/>
    </source>
</evidence>
<dbReference type="Pfam" id="PF00141">
    <property type="entry name" value="peroxidase"/>
    <property type="match status" value="1"/>
</dbReference>
<keyword evidence="6" id="KW-0349">Heme</keyword>
<accession>A0AAF0TIJ6</accession>
<feature type="signal peptide" evidence="12">
    <location>
        <begin position="1"/>
        <end position="20"/>
    </location>
</feature>
<evidence type="ECO:0000256" key="11">
    <source>
        <dbReference type="RuleBase" id="RU004241"/>
    </source>
</evidence>
<dbReference type="InterPro" id="IPR002016">
    <property type="entry name" value="Haem_peroxidase"/>
</dbReference>
<evidence type="ECO:0000256" key="9">
    <source>
        <dbReference type="ARBA" id="ARBA00023004"/>
    </source>
</evidence>
<dbReference type="PANTHER" id="PTHR31235">
    <property type="entry name" value="PEROXIDASE 25-RELATED"/>
    <property type="match status" value="1"/>
</dbReference>
<dbReference type="Gene3D" id="1.10.520.10">
    <property type="match status" value="1"/>
</dbReference>
<evidence type="ECO:0000256" key="10">
    <source>
        <dbReference type="PIRSR" id="PIRSR600823-2"/>
    </source>
</evidence>
<dbReference type="GO" id="GO:0006979">
    <property type="term" value="P:response to oxidative stress"/>
    <property type="evidence" value="ECO:0007669"/>
    <property type="project" value="InterPro"/>
</dbReference>
<evidence type="ECO:0000256" key="7">
    <source>
        <dbReference type="ARBA" id="ARBA00022723"/>
    </source>
</evidence>
<comment type="cofactor">
    <cofactor evidence="2">
        <name>Ca(2+)</name>
        <dbReference type="ChEBI" id="CHEBI:29108"/>
    </cofactor>
</comment>
<dbReference type="PROSITE" id="PS50873">
    <property type="entry name" value="PEROXIDASE_4"/>
    <property type="match status" value="1"/>
</dbReference>
<comment type="similarity">
    <text evidence="11">Belongs to the peroxidase family.</text>
</comment>